<feature type="domain" description="Response regulatory" evidence="3">
    <location>
        <begin position="4"/>
        <end position="119"/>
    </location>
</feature>
<dbReference type="Gene3D" id="3.40.50.2300">
    <property type="match status" value="1"/>
</dbReference>
<dbReference type="SMART" id="SM00448">
    <property type="entry name" value="REC"/>
    <property type="match status" value="1"/>
</dbReference>
<dbReference type="CDD" id="cd17910">
    <property type="entry name" value="CheC_ClassII"/>
    <property type="match status" value="1"/>
</dbReference>
<evidence type="ECO:0000256" key="2">
    <source>
        <dbReference type="ARBA" id="ARBA00022553"/>
    </source>
</evidence>
<name>A0A3B0XA23_9ZZZZ</name>
<keyword evidence="2" id="KW-0597">Phosphoprotein</keyword>
<evidence type="ECO:0000313" key="4">
    <source>
        <dbReference type="EMBL" id="VAW61450.1"/>
    </source>
</evidence>
<dbReference type="Pfam" id="PF00072">
    <property type="entry name" value="Response_reg"/>
    <property type="match status" value="1"/>
</dbReference>
<dbReference type="PANTHER" id="PTHR44591:SF24">
    <property type="entry name" value="PROTEIN-GLUTAMATE METHYLESTERASE_PROTEIN-GLUTAMINE GLUTAMINASE 1"/>
    <property type="match status" value="1"/>
</dbReference>
<dbReference type="SUPFAM" id="SSF103039">
    <property type="entry name" value="CheC-like"/>
    <property type="match status" value="1"/>
</dbReference>
<dbReference type="GO" id="GO:0006935">
    <property type="term" value="P:chemotaxis"/>
    <property type="evidence" value="ECO:0007669"/>
    <property type="project" value="UniProtKB-KW"/>
</dbReference>
<dbReference type="InterPro" id="IPR011006">
    <property type="entry name" value="CheY-like_superfamily"/>
</dbReference>
<dbReference type="InterPro" id="IPR001789">
    <property type="entry name" value="Sig_transdc_resp-reg_receiver"/>
</dbReference>
<dbReference type="InterPro" id="IPR050595">
    <property type="entry name" value="Bact_response_regulator"/>
</dbReference>
<keyword evidence="1" id="KW-0145">Chemotaxis</keyword>
<reference evidence="4" key="1">
    <citation type="submission" date="2018-06" db="EMBL/GenBank/DDBJ databases">
        <authorList>
            <person name="Zhirakovskaya E."/>
        </authorList>
    </citation>
    <scope>NUCLEOTIDE SEQUENCE</scope>
</reference>
<protein>
    <submittedName>
        <fullName evidence="4">Chemotaxis protein CheC -- inhibitor of MCP methylation</fullName>
    </submittedName>
</protein>
<dbReference type="EMBL" id="UOFJ01000040">
    <property type="protein sequence ID" value="VAW61450.1"/>
    <property type="molecule type" value="Genomic_DNA"/>
</dbReference>
<gene>
    <name evidence="4" type="ORF">MNBD_GAMMA10-1170</name>
</gene>
<accession>A0A3B0XA23</accession>
<dbReference type="PANTHER" id="PTHR44591">
    <property type="entry name" value="STRESS RESPONSE REGULATOR PROTEIN 1"/>
    <property type="match status" value="1"/>
</dbReference>
<dbReference type="PROSITE" id="PS50110">
    <property type="entry name" value="RESPONSE_REGULATORY"/>
    <property type="match status" value="1"/>
</dbReference>
<sequence>MSTPVLICDDSSFARKQMARALPENWDIEVSYAANGAEALDLIRKGKGDILFLDLNMPVMDGYQTLEGILKEDLPTMSIVVSGDIQPEAMQRVKKLGALEFIKKPVDGGYIDKILSSYGIDIAQSANAGMNYEFSEEIDLDDSYQELANVAMGRAADLLARLLEAFVIMPVPNVKHIEINELEMAMRHIKSDDSIAAVCQGFIGSGVAGEALLIFNETSYADIAQLMKYDGDINETAELELLMDISSVLCSACLNGIADQLDIKFSLGHPMVIGQHIHFDDILSGSATQWKQILTIEMGYKIENKNINCDLLLLITEDSIDSLNERVSHLLE</sequence>
<evidence type="ECO:0000259" key="3">
    <source>
        <dbReference type="PROSITE" id="PS50110"/>
    </source>
</evidence>
<dbReference type="InterPro" id="IPR028976">
    <property type="entry name" value="CheC-like_sf"/>
</dbReference>
<dbReference type="Gene3D" id="3.40.1550.10">
    <property type="entry name" value="CheC-like"/>
    <property type="match status" value="1"/>
</dbReference>
<evidence type="ECO:0000256" key="1">
    <source>
        <dbReference type="ARBA" id="ARBA00022500"/>
    </source>
</evidence>
<dbReference type="SUPFAM" id="SSF52172">
    <property type="entry name" value="CheY-like"/>
    <property type="match status" value="1"/>
</dbReference>
<dbReference type="CDD" id="cd17593">
    <property type="entry name" value="REC_CheC-like"/>
    <property type="match status" value="1"/>
</dbReference>
<dbReference type="GO" id="GO:0000160">
    <property type="term" value="P:phosphorelay signal transduction system"/>
    <property type="evidence" value="ECO:0007669"/>
    <property type="project" value="InterPro"/>
</dbReference>
<proteinExistence type="predicted"/>
<dbReference type="AlphaFoldDB" id="A0A3B0XA23"/>
<organism evidence="4">
    <name type="scientific">hydrothermal vent metagenome</name>
    <dbReference type="NCBI Taxonomy" id="652676"/>
    <lineage>
        <taxon>unclassified sequences</taxon>
        <taxon>metagenomes</taxon>
        <taxon>ecological metagenomes</taxon>
    </lineage>
</organism>